<organism evidence="3 4">
    <name type="scientific">Algoriphagus halophilus</name>
    <dbReference type="NCBI Taxonomy" id="226505"/>
    <lineage>
        <taxon>Bacteria</taxon>
        <taxon>Pseudomonadati</taxon>
        <taxon>Bacteroidota</taxon>
        <taxon>Cytophagia</taxon>
        <taxon>Cytophagales</taxon>
        <taxon>Cyclobacteriaceae</taxon>
        <taxon>Algoriphagus</taxon>
    </lineage>
</organism>
<dbReference type="STRING" id="226505.SAMN05444394_0602"/>
<dbReference type="Proteomes" id="UP000185221">
    <property type="component" value="Unassembled WGS sequence"/>
</dbReference>
<keyword evidence="1" id="KW-1133">Transmembrane helix</keyword>
<dbReference type="InterPro" id="IPR011429">
    <property type="entry name" value="Cyt_c_Planctomycete-type"/>
</dbReference>
<dbReference type="Gene3D" id="3.80.10.10">
    <property type="entry name" value="Ribonuclease Inhibitor"/>
    <property type="match status" value="1"/>
</dbReference>
<sequence>MIDFILPLFGRFHPILVHLPIGILAFGIILVFLSKKDSNQHLDAIRLAFLLGGIAAVLSSVSGFLQYQYEGFTWDTVQFHFMLGWSTALASFWLFYEVNKESVFPKYLKWKSTGLFGLMLLTGHLGGNITHGEEYLIEVLPPEVQELMGVDLQAEQGLVIPEHGWEQLAYYDQVVQPIINQNCKSCHNPKNLKGELDLTSYEALLKGGEGGSVLMAGNAEESSLYARLILPKDDEDHMPPEEKRQPQKEAIELIKAWIELGGTTDSKLGESTISAETLEPFFHRVEKPFYPEQIVEAASAETLDQLKSEGFFAERVSEESNWLLISCINFQDFNNQDWTKLTPVKNQIVYLDLTGTEISDPILDSISSLPNLTVLKLNQTEISGSTLAALNSNQHLKNLYLNNTAISFDQLNLLNNHPSLEKVFAFETPLSEAEIPKDLSFYLENELYQLPPLPTDTIEY</sequence>
<accession>A0A1N6DAG2</accession>
<dbReference type="AlphaFoldDB" id="A0A1N6DAG2"/>
<evidence type="ECO:0000313" key="4">
    <source>
        <dbReference type="Proteomes" id="UP000185221"/>
    </source>
</evidence>
<protein>
    <submittedName>
        <fullName evidence="3">Uncharacterized membrane protein</fullName>
    </submittedName>
</protein>
<keyword evidence="1" id="KW-0812">Transmembrane</keyword>
<feature type="transmembrane region" description="Helical" evidence="1">
    <location>
        <begin position="12"/>
        <end position="33"/>
    </location>
</feature>
<dbReference type="EMBL" id="FSRC01000001">
    <property type="protein sequence ID" value="SIN67790.1"/>
    <property type="molecule type" value="Genomic_DNA"/>
</dbReference>
<proteinExistence type="predicted"/>
<feature type="transmembrane region" description="Helical" evidence="1">
    <location>
        <begin position="45"/>
        <end position="65"/>
    </location>
</feature>
<reference evidence="4" key="1">
    <citation type="submission" date="2016-11" db="EMBL/GenBank/DDBJ databases">
        <authorList>
            <person name="Varghese N."/>
            <person name="Submissions S."/>
        </authorList>
    </citation>
    <scope>NUCLEOTIDE SEQUENCE [LARGE SCALE GENOMIC DNA]</scope>
    <source>
        <strain evidence="4">DSM 15292</strain>
    </source>
</reference>
<dbReference type="InterPro" id="IPR032675">
    <property type="entry name" value="LRR_dom_sf"/>
</dbReference>
<gene>
    <name evidence="3" type="ORF">SAMN05444394_0602</name>
</gene>
<evidence type="ECO:0000259" key="2">
    <source>
        <dbReference type="Pfam" id="PF07635"/>
    </source>
</evidence>
<evidence type="ECO:0000256" key="1">
    <source>
        <dbReference type="SAM" id="Phobius"/>
    </source>
</evidence>
<dbReference type="PANTHER" id="PTHR35889">
    <property type="entry name" value="CYCLOINULO-OLIGOSACCHARIDE FRUCTANOTRANSFERASE-RELATED"/>
    <property type="match status" value="1"/>
</dbReference>
<dbReference type="OrthoDB" id="713772at2"/>
<feature type="domain" description="Cytochrome C Planctomycete-type" evidence="2">
    <location>
        <begin position="183"/>
        <end position="242"/>
    </location>
</feature>
<feature type="transmembrane region" description="Helical" evidence="1">
    <location>
        <begin position="77"/>
        <end position="96"/>
    </location>
</feature>
<name>A0A1N6DAG2_9BACT</name>
<dbReference type="RefSeq" id="WP_084560849.1">
    <property type="nucleotide sequence ID" value="NZ_FSRC01000001.1"/>
</dbReference>
<dbReference type="Pfam" id="PF07635">
    <property type="entry name" value="PSCyt1"/>
    <property type="match status" value="1"/>
</dbReference>
<dbReference type="SUPFAM" id="SSF52047">
    <property type="entry name" value="RNI-like"/>
    <property type="match status" value="1"/>
</dbReference>
<keyword evidence="1" id="KW-0472">Membrane</keyword>
<dbReference type="PANTHER" id="PTHR35889:SF3">
    <property type="entry name" value="F-BOX DOMAIN-CONTAINING PROTEIN"/>
    <property type="match status" value="1"/>
</dbReference>
<evidence type="ECO:0000313" key="3">
    <source>
        <dbReference type="EMBL" id="SIN67790.1"/>
    </source>
</evidence>
<keyword evidence="4" id="KW-1185">Reference proteome</keyword>